<sequence length="380" mass="41109">MKLSRQLPTMLSSTEFISLSVASSWYAWAYSLVAGADRAGVQPGLVRYRPAAARVRIVAPVALPARLGDRVRHLDHVLVADVHVQLVRVGGRPGKVMLGVTAPPAQLLQALLHVLQPRFFAVVVLHERAPDRLQPIVRRVVALHLALAAAVHVAVRFRPVAVGEGRLLGGGRNHHVAEPDVPPVVGVVRDAARHTDDEHVPSSRVVVLPAAVIASRVLPTDGSFVLTIRCAPMLPSVYTFDSPVKDWMETVSWTGGEHGDLSVLQAANEHEARANEQDVLRRHEDYPVRPEHKESPVGYQHVMVLPTVVYRTNVSLFSSMASTASFSQYCAVMMAMVGCLFDAIVGICLTILMAWSSCIFSGVSGTTSNCSSSNDTGKVE</sequence>
<evidence type="ECO:0000256" key="1">
    <source>
        <dbReference type="SAM" id="Phobius"/>
    </source>
</evidence>
<organism evidence="2 3">
    <name type="scientific">Anopheles merus</name>
    <name type="common">Mosquito</name>
    <dbReference type="NCBI Taxonomy" id="30066"/>
    <lineage>
        <taxon>Eukaryota</taxon>
        <taxon>Metazoa</taxon>
        <taxon>Ecdysozoa</taxon>
        <taxon>Arthropoda</taxon>
        <taxon>Hexapoda</taxon>
        <taxon>Insecta</taxon>
        <taxon>Pterygota</taxon>
        <taxon>Neoptera</taxon>
        <taxon>Endopterygota</taxon>
        <taxon>Diptera</taxon>
        <taxon>Nematocera</taxon>
        <taxon>Culicoidea</taxon>
        <taxon>Culicidae</taxon>
        <taxon>Anophelinae</taxon>
        <taxon>Anopheles</taxon>
    </lineage>
</organism>
<feature type="transmembrane region" description="Helical" evidence="1">
    <location>
        <begin position="329"/>
        <end position="355"/>
    </location>
</feature>
<keyword evidence="1" id="KW-0472">Membrane</keyword>
<protein>
    <submittedName>
        <fullName evidence="2">Uncharacterized protein</fullName>
    </submittedName>
</protein>
<dbReference type="AlphaFoldDB" id="A0A182VBT0"/>
<keyword evidence="3" id="KW-1185">Reference proteome</keyword>
<proteinExistence type="predicted"/>
<evidence type="ECO:0000313" key="2">
    <source>
        <dbReference type="EnsemblMetazoa" id="AMEM012287-PA"/>
    </source>
</evidence>
<reference evidence="2" key="1">
    <citation type="submission" date="2020-05" db="UniProtKB">
        <authorList>
            <consortium name="EnsemblMetazoa"/>
        </authorList>
    </citation>
    <scope>IDENTIFICATION</scope>
    <source>
        <strain evidence="2">MAF</strain>
    </source>
</reference>
<evidence type="ECO:0000313" key="3">
    <source>
        <dbReference type="Proteomes" id="UP000075903"/>
    </source>
</evidence>
<keyword evidence="1" id="KW-0812">Transmembrane</keyword>
<name>A0A182VBT0_ANOME</name>
<keyword evidence="1" id="KW-1133">Transmembrane helix</keyword>
<dbReference type="Proteomes" id="UP000075903">
    <property type="component" value="Unassembled WGS sequence"/>
</dbReference>
<accession>A0A182VBT0</accession>
<dbReference type="VEuPathDB" id="VectorBase:AMEM012287"/>
<dbReference type="EnsemblMetazoa" id="AMEM012287-RA">
    <property type="protein sequence ID" value="AMEM012287-PA"/>
    <property type="gene ID" value="AMEM012287"/>
</dbReference>